<keyword evidence="4 11" id="KW-0808">Transferase</keyword>
<dbReference type="Gene3D" id="3.30.460.10">
    <property type="entry name" value="Beta Polymerase, domain 2"/>
    <property type="match status" value="1"/>
</dbReference>
<evidence type="ECO:0000256" key="5">
    <source>
        <dbReference type="ARBA" id="ARBA00022694"/>
    </source>
</evidence>
<evidence type="ECO:0000256" key="9">
    <source>
        <dbReference type="ARBA" id="ARBA00022842"/>
    </source>
</evidence>
<dbReference type="Proteomes" id="UP000823632">
    <property type="component" value="Unassembled WGS sequence"/>
</dbReference>
<evidence type="ECO:0000313" key="14">
    <source>
        <dbReference type="Proteomes" id="UP000823632"/>
    </source>
</evidence>
<keyword evidence="3" id="KW-0820">tRNA-binding</keyword>
<evidence type="ECO:0000256" key="10">
    <source>
        <dbReference type="ARBA" id="ARBA00022884"/>
    </source>
</evidence>
<accession>A0A9D9DRG9</accession>
<dbReference type="PANTHER" id="PTHR47788">
    <property type="entry name" value="POLYA POLYMERASE"/>
    <property type="match status" value="1"/>
</dbReference>
<dbReference type="AlphaFoldDB" id="A0A9D9DRG9"/>
<dbReference type="EMBL" id="JADIND010000200">
    <property type="protein sequence ID" value="MBO8431505.1"/>
    <property type="molecule type" value="Genomic_DNA"/>
</dbReference>
<dbReference type="SUPFAM" id="SSF81301">
    <property type="entry name" value="Nucleotidyltransferase"/>
    <property type="match status" value="1"/>
</dbReference>
<dbReference type="Pfam" id="PF01743">
    <property type="entry name" value="PolyA_pol"/>
    <property type="match status" value="1"/>
</dbReference>
<comment type="similarity">
    <text evidence="2 11">Belongs to the tRNA nucleotidyltransferase/poly(A) polymerase family.</text>
</comment>
<dbReference type="InterPro" id="IPR043519">
    <property type="entry name" value="NT_sf"/>
</dbReference>
<proteinExistence type="inferred from homology"/>
<evidence type="ECO:0000256" key="8">
    <source>
        <dbReference type="ARBA" id="ARBA00022741"/>
    </source>
</evidence>
<evidence type="ECO:0000259" key="12">
    <source>
        <dbReference type="Pfam" id="PF01743"/>
    </source>
</evidence>
<sequence>MEIINIKDTSNKLYYVGGVVRDELLGIESFDIDMTYEGNAIEFVQNNLQNLQNFEILQINEPFGTVRVKTDGREVDIASTREEVYEKKGHLPSVTKIGCSLKEDAMRRDFTINALYKSAVSGEIIDLTGGLDDLKNKTIRVLHDGSFIDDPTRIIRGLKFSIRFGFDLDEHTKKLQENYLKNINYDMCCKRVKKELIETFNLNSQSAFEKFIRQKIYKLVTEKDVSLPQENIEELIKKYPVENVWLVYAGCIGDLSRLPLTKNEQKILDDFNATGELKNDFEIYKAFEKVSRETVLLYGILKDKSAAERYLEILSRIKIEISGEDLLKLGLKPSKKFSEIFDYVLLKKLENPELSKEDEINIVRGII</sequence>
<organism evidence="13 14">
    <name type="scientific">Candidatus Scatousia excrementipullorum</name>
    <dbReference type="NCBI Taxonomy" id="2840936"/>
    <lineage>
        <taxon>Bacteria</taxon>
        <taxon>Candidatus Scatousia</taxon>
    </lineage>
</organism>
<keyword evidence="5" id="KW-0819">tRNA processing</keyword>
<dbReference type="GO" id="GO:0008033">
    <property type="term" value="P:tRNA processing"/>
    <property type="evidence" value="ECO:0007669"/>
    <property type="project" value="UniProtKB-KW"/>
</dbReference>
<keyword evidence="6" id="KW-0548">Nucleotidyltransferase</keyword>
<dbReference type="Gene3D" id="1.10.3090.10">
    <property type="entry name" value="cca-adding enzyme, domain 2"/>
    <property type="match status" value="2"/>
</dbReference>
<keyword evidence="8" id="KW-0547">Nucleotide-binding</keyword>
<dbReference type="GO" id="GO:0000166">
    <property type="term" value="F:nucleotide binding"/>
    <property type="evidence" value="ECO:0007669"/>
    <property type="project" value="UniProtKB-KW"/>
</dbReference>
<evidence type="ECO:0000313" key="13">
    <source>
        <dbReference type="EMBL" id="MBO8431505.1"/>
    </source>
</evidence>
<dbReference type="GO" id="GO:0046872">
    <property type="term" value="F:metal ion binding"/>
    <property type="evidence" value="ECO:0007669"/>
    <property type="project" value="UniProtKB-KW"/>
</dbReference>
<reference evidence="13" key="1">
    <citation type="submission" date="2020-10" db="EMBL/GenBank/DDBJ databases">
        <authorList>
            <person name="Gilroy R."/>
        </authorList>
    </citation>
    <scope>NUCLEOTIDE SEQUENCE</scope>
    <source>
        <strain evidence="13">10192</strain>
    </source>
</reference>
<protein>
    <submittedName>
        <fullName evidence="13">CCA tRNA nucleotidyltransferase</fullName>
    </submittedName>
</protein>
<comment type="caution">
    <text evidence="13">The sequence shown here is derived from an EMBL/GenBank/DDBJ whole genome shotgun (WGS) entry which is preliminary data.</text>
</comment>
<dbReference type="CDD" id="cd05398">
    <property type="entry name" value="NT_ClassII-CCAase"/>
    <property type="match status" value="1"/>
</dbReference>
<reference evidence="13" key="2">
    <citation type="journal article" date="2021" name="PeerJ">
        <title>Extensive microbial diversity within the chicken gut microbiome revealed by metagenomics and culture.</title>
        <authorList>
            <person name="Gilroy R."/>
            <person name="Ravi A."/>
            <person name="Getino M."/>
            <person name="Pursley I."/>
            <person name="Horton D.L."/>
            <person name="Alikhan N.F."/>
            <person name="Baker D."/>
            <person name="Gharbi K."/>
            <person name="Hall N."/>
            <person name="Watson M."/>
            <person name="Adriaenssens E.M."/>
            <person name="Foster-Nyarko E."/>
            <person name="Jarju S."/>
            <person name="Secka A."/>
            <person name="Antonio M."/>
            <person name="Oren A."/>
            <person name="Chaudhuri R.R."/>
            <person name="La Ragione R."/>
            <person name="Hildebrand F."/>
            <person name="Pallen M.J."/>
        </authorList>
    </citation>
    <scope>NUCLEOTIDE SEQUENCE</scope>
    <source>
        <strain evidence="13">10192</strain>
    </source>
</reference>
<evidence type="ECO:0000256" key="3">
    <source>
        <dbReference type="ARBA" id="ARBA00022555"/>
    </source>
</evidence>
<keyword evidence="7" id="KW-0479">Metal-binding</keyword>
<evidence type="ECO:0000256" key="7">
    <source>
        <dbReference type="ARBA" id="ARBA00022723"/>
    </source>
</evidence>
<name>A0A9D9DRG9_9BACT</name>
<dbReference type="InterPro" id="IPR052390">
    <property type="entry name" value="tRNA_nt/polyA_polymerase"/>
</dbReference>
<evidence type="ECO:0000256" key="1">
    <source>
        <dbReference type="ARBA" id="ARBA00001946"/>
    </source>
</evidence>
<evidence type="ECO:0000256" key="2">
    <source>
        <dbReference type="ARBA" id="ARBA00007265"/>
    </source>
</evidence>
<comment type="cofactor">
    <cofactor evidence="1">
        <name>Mg(2+)</name>
        <dbReference type="ChEBI" id="CHEBI:18420"/>
    </cofactor>
</comment>
<gene>
    <name evidence="13" type="ORF">IAC76_08975</name>
</gene>
<keyword evidence="9" id="KW-0460">Magnesium</keyword>
<keyword evidence="10 11" id="KW-0694">RNA-binding</keyword>
<dbReference type="PANTHER" id="PTHR47788:SF1">
    <property type="entry name" value="A-ADDING TRNA NUCLEOTIDYLTRANSFERASE"/>
    <property type="match status" value="1"/>
</dbReference>
<dbReference type="GO" id="GO:0016779">
    <property type="term" value="F:nucleotidyltransferase activity"/>
    <property type="evidence" value="ECO:0007669"/>
    <property type="project" value="UniProtKB-KW"/>
</dbReference>
<dbReference type="SUPFAM" id="SSF81891">
    <property type="entry name" value="Poly A polymerase C-terminal region-like"/>
    <property type="match status" value="1"/>
</dbReference>
<evidence type="ECO:0000256" key="11">
    <source>
        <dbReference type="RuleBase" id="RU003953"/>
    </source>
</evidence>
<dbReference type="GO" id="GO:0000049">
    <property type="term" value="F:tRNA binding"/>
    <property type="evidence" value="ECO:0007669"/>
    <property type="project" value="UniProtKB-KW"/>
</dbReference>
<feature type="domain" description="Poly A polymerase head" evidence="12">
    <location>
        <begin position="13"/>
        <end position="140"/>
    </location>
</feature>
<dbReference type="InterPro" id="IPR002646">
    <property type="entry name" value="PolA_pol_head_dom"/>
</dbReference>
<evidence type="ECO:0000256" key="4">
    <source>
        <dbReference type="ARBA" id="ARBA00022679"/>
    </source>
</evidence>
<evidence type="ECO:0000256" key="6">
    <source>
        <dbReference type="ARBA" id="ARBA00022695"/>
    </source>
</evidence>